<evidence type="ECO:0000313" key="2">
    <source>
        <dbReference type="Proteomes" id="UP000831532"/>
    </source>
</evidence>
<organism evidence="1 2">
    <name type="scientific">Massilia violaceinigra</name>
    <dbReference type="NCBI Taxonomy" id="2045208"/>
    <lineage>
        <taxon>Bacteria</taxon>
        <taxon>Pseudomonadati</taxon>
        <taxon>Pseudomonadota</taxon>
        <taxon>Betaproteobacteria</taxon>
        <taxon>Burkholderiales</taxon>
        <taxon>Oxalobacteraceae</taxon>
        <taxon>Telluria group</taxon>
        <taxon>Massilia</taxon>
    </lineage>
</organism>
<reference evidence="1 2" key="1">
    <citation type="submission" date="2020-10" db="EMBL/GenBank/DDBJ databases">
        <title>Genome analysis of Massilia species.</title>
        <authorList>
            <person name="Jung D.-H."/>
        </authorList>
    </citation>
    <scope>NUCLEOTIDE SEQUENCE [LARGE SCALE GENOMIC DNA]</scope>
    <source>
        <strain evidence="2">sipir</strain>
    </source>
</reference>
<dbReference type="Proteomes" id="UP000831532">
    <property type="component" value="Chromosome"/>
</dbReference>
<evidence type="ECO:0000313" key="1">
    <source>
        <dbReference type="EMBL" id="UOD28742.1"/>
    </source>
</evidence>
<protein>
    <submittedName>
        <fullName evidence="1">Uncharacterized protein</fullName>
    </submittedName>
</protein>
<gene>
    <name evidence="1" type="ORF">INH39_25375</name>
</gene>
<dbReference type="EMBL" id="CP063361">
    <property type="protein sequence ID" value="UOD28742.1"/>
    <property type="molecule type" value="Genomic_DNA"/>
</dbReference>
<name>A0ABY4A1W6_9BURK</name>
<proteinExistence type="predicted"/>
<sequence length="377" mass="40822">MTTPIQAAIEALTDELRNMPKPPASDLAGFPQREKDVYLLGFGRCQMNATYMASQSLAALQAAPAPGSIDTPGWKALVEQAIEVLNRHIAPDGISDKDALTELYGIFDGPAYRAVHIAQRAASGDEVAIPDRIPTKWLREIATEAGFILNMNDDLVVPAPHHNAEPYLRRLLKLLKQAAPAASAPDAPAGELLPLPEYDNYDPQRQEWNSYTTKAMHAYALADRAARAAVAPAGHAEPVAWYADTQFDVNEDSQNGPARYVAHRVLVDGAERPKSKNDWHPLFAAPVAAEPAPQVIYREPTDEERSAEAVTKLCGTAPKIPAQPGMADYIASAVRQIIDDAVAGSSEAYQAGNYAELHDLIRRQIDVAKSRAGGSHE</sequence>
<keyword evidence="2" id="KW-1185">Reference proteome</keyword>
<accession>A0ABY4A1W6</accession>
<dbReference type="RefSeq" id="WP_243489889.1">
    <property type="nucleotide sequence ID" value="NZ_CP063361.1"/>
</dbReference>